<dbReference type="InterPro" id="IPR050204">
    <property type="entry name" value="AraC_XylS_family_regulators"/>
</dbReference>
<evidence type="ECO:0000256" key="3">
    <source>
        <dbReference type="ARBA" id="ARBA00023163"/>
    </source>
</evidence>
<dbReference type="Pfam" id="PF12852">
    <property type="entry name" value="Cupin_6"/>
    <property type="match status" value="1"/>
</dbReference>
<keyword evidence="1" id="KW-0805">Transcription regulation</keyword>
<protein>
    <submittedName>
        <fullName evidence="5">AraC-type DNA-binding protein</fullName>
    </submittedName>
</protein>
<keyword evidence="2 5" id="KW-0238">DNA-binding</keyword>
<evidence type="ECO:0000256" key="2">
    <source>
        <dbReference type="ARBA" id="ARBA00023125"/>
    </source>
</evidence>
<evidence type="ECO:0000313" key="6">
    <source>
        <dbReference type="Proteomes" id="UP000199691"/>
    </source>
</evidence>
<dbReference type="InterPro" id="IPR018060">
    <property type="entry name" value="HTH_AraC"/>
</dbReference>
<dbReference type="PRINTS" id="PR00032">
    <property type="entry name" value="HTHARAC"/>
</dbReference>
<dbReference type="Proteomes" id="UP000199691">
    <property type="component" value="Unassembled WGS sequence"/>
</dbReference>
<dbReference type="SMART" id="SM00342">
    <property type="entry name" value="HTH_ARAC"/>
    <property type="match status" value="1"/>
</dbReference>
<dbReference type="GO" id="GO:0043565">
    <property type="term" value="F:sequence-specific DNA binding"/>
    <property type="evidence" value="ECO:0007669"/>
    <property type="project" value="InterPro"/>
</dbReference>
<organism evidence="5 6">
    <name type="scientific">Lentzea jiangxiensis</name>
    <dbReference type="NCBI Taxonomy" id="641025"/>
    <lineage>
        <taxon>Bacteria</taxon>
        <taxon>Bacillati</taxon>
        <taxon>Actinomycetota</taxon>
        <taxon>Actinomycetes</taxon>
        <taxon>Pseudonocardiales</taxon>
        <taxon>Pseudonocardiaceae</taxon>
        <taxon>Lentzea</taxon>
    </lineage>
</organism>
<dbReference type="Gene3D" id="1.10.10.60">
    <property type="entry name" value="Homeodomain-like"/>
    <property type="match status" value="2"/>
</dbReference>
<reference evidence="6" key="1">
    <citation type="submission" date="2016-10" db="EMBL/GenBank/DDBJ databases">
        <authorList>
            <person name="Varghese N."/>
            <person name="Submissions S."/>
        </authorList>
    </citation>
    <scope>NUCLEOTIDE SEQUENCE [LARGE SCALE GENOMIC DNA]</scope>
    <source>
        <strain evidence="6">CGMCC 4.6609</strain>
    </source>
</reference>
<dbReference type="EMBL" id="FNIX01000008">
    <property type="protein sequence ID" value="SDP41429.1"/>
    <property type="molecule type" value="Genomic_DNA"/>
</dbReference>
<gene>
    <name evidence="5" type="ORF">SAMN05421507_10885</name>
</gene>
<accession>A0A1H0SIT2</accession>
<evidence type="ECO:0000313" key="5">
    <source>
        <dbReference type="EMBL" id="SDP41429.1"/>
    </source>
</evidence>
<dbReference type="AlphaFoldDB" id="A0A1H0SIT2"/>
<dbReference type="PANTHER" id="PTHR46796:SF7">
    <property type="entry name" value="ARAC FAMILY TRANSCRIPTIONAL REGULATOR"/>
    <property type="match status" value="1"/>
</dbReference>
<keyword evidence="6" id="KW-1185">Reference proteome</keyword>
<dbReference type="PROSITE" id="PS01124">
    <property type="entry name" value="HTH_ARAC_FAMILY_2"/>
    <property type="match status" value="1"/>
</dbReference>
<dbReference type="STRING" id="641025.SAMN05421507_10885"/>
<dbReference type="PANTHER" id="PTHR46796">
    <property type="entry name" value="HTH-TYPE TRANSCRIPTIONAL ACTIVATOR RHAS-RELATED"/>
    <property type="match status" value="1"/>
</dbReference>
<dbReference type="SUPFAM" id="SSF51215">
    <property type="entry name" value="Regulatory protein AraC"/>
    <property type="match status" value="1"/>
</dbReference>
<keyword evidence="3" id="KW-0804">Transcription</keyword>
<sequence length="312" mass="33569">MLSGVDVFSDVIGSIRAGRPAFCRTSGSGAWGRSFDDFTGAGFHVLLRGACWLLLPGRTPLALSPGDVVLLPHGTRHGLSERPDRPLADLPRETSLPSGAVLRPEVPIDPAVAHADMVCGAYELVLRPLHPFLRALPDVVHVPARAGRHPALRAAVDLLAADVADALPGADAAVPALIDLVVIYALRAWLQDEAERAAGAAGWWAALADPAIAEALQHVHREFSRKWTVQELGEAVGLSRTAFTRRFTSMVGQPPLVYLTNWRLGRAAQLLRETDDPLALVARQVGYGSEFAFANAFRRAFGVSPGRFRRVP</sequence>
<dbReference type="SUPFAM" id="SSF46689">
    <property type="entry name" value="Homeodomain-like"/>
    <property type="match status" value="2"/>
</dbReference>
<dbReference type="InterPro" id="IPR009057">
    <property type="entry name" value="Homeodomain-like_sf"/>
</dbReference>
<name>A0A1H0SIT2_9PSEU</name>
<proteinExistence type="predicted"/>
<dbReference type="InterPro" id="IPR037923">
    <property type="entry name" value="HTH-like"/>
</dbReference>
<dbReference type="InterPro" id="IPR020449">
    <property type="entry name" value="Tscrpt_reg_AraC-type_HTH"/>
</dbReference>
<evidence type="ECO:0000259" key="4">
    <source>
        <dbReference type="PROSITE" id="PS01124"/>
    </source>
</evidence>
<dbReference type="GO" id="GO:0003700">
    <property type="term" value="F:DNA-binding transcription factor activity"/>
    <property type="evidence" value="ECO:0007669"/>
    <property type="project" value="InterPro"/>
</dbReference>
<dbReference type="Pfam" id="PF12833">
    <property type="entry name" value="HTH_18"/>
    <property type="match status" value="1"/>
</dbReference>
<dbReference type="InterPro" id="IPR032783">
    <property type="entry name" value="AraC_lig"/>
</dbReference>
<evidence type="ECO:0000256" key="1">
    <source>
        <dbReference type="ARBA" id="ARBA00023015"/>
    </source>
</evidence>
<feature type="domain" description="HTH araC/xylS-type" evidence="4">
    <location>
        <begin position="213"/>
        <end position="311"/>
    </location>
</feature>